<proteinExistence type="predicted"/>
<dbReference type="Gene3D" id="3.80.10.10">
    <property type="entry name" value="Ribonuclease Inhibitor"/>
    <property type="match status" value="1"/>
</dbReference>
<reference evidence="3 4" key="2">
    <citation type="journal article" date="2017" name="Genome Biol.">
        <title>New reference genome sequences of hot pepper reveal the massive evolution of plant disease-resistance genes by retroduplication.</title>
        <authorList>
            <person name="Kim S."/>
            <person name="Park J."/>
            <person name="Yeom S.I."/>
            <person name="Kim Y.M."/>
            <person name="Seo E."/>
            <person name="Kim K.T."/>
            <person name="Kim M.S."/>
            <person name="Lee J.M."/>
            <person name="Cheong K."/>
            <person name="Shin H.S."/>
            <person name="Kim S.B."/>
            <person name="Han K."/>
            <person name="Lee J."/>
            <person name="Park M."/>
            <person name="Lee H.A."/>
            <person name="Lee H.Y."/>
            <person name="Lee Y."/>
            <person name="Oh S."/>
            <person name="Lee J.H."/>
            <person name="Choi E."/>
            <person name="Choi E."/>
            <person name="Lee S.E."/>
            <person name="Jeon J."/>
            <person name="Kim H."/>
            <person name="Choi G."/>
            <person name="Song H."/>
            <person name="Lee J."/>
            <person name="Lee S.C."/>
            <person name="Kwon J.K."/>
            <person name="Lee H.Y."/>
            <person name="Koo N."/>
            <person name="Hong Y."/>
            <person name="Kim R.W."/>
            <person name="Kang W.H."/>
            <person name="Huh J.H."/>
            <person name="Kang B.C."/>
            <person name="Yang T.J."/>
            <person name="Lee Y.H."/>
            <person name="Bennetzen J.L."/>
            <person name="Choi D."/>
        </authorList>
    </citation>
    <scope>NUCLEOTIDE SEQUENCE [LARGE SCALE GENOMIC DNA]</scope>
    <source>
        <strain evidence="4">cv. CM334</strain>
    </source>
</reference>
<evidence type="ECO:0000313" key="4">
    <source>
        <dbReference type="Proteomes" id="UP000222542"/>
    </source>
</evidence>
<dbReference type="PANTHER" id="PTHR33463:SF198">
    <property type="entry name" value="RPP4C3"/>
    <property type="match status" value="1"/>
</dbReference>
<dbReference type="Proteomes" id="UP000222542">
    <property type="component" value="Unassembled WGS sequence"/>
</dbReference>
<dbReference type="SUPFAM" id="SSF52047">
    <property type="entry name" value="RNI-like"/>
    <property type="match status" value="1"/>
</dbReference>
<dbReference type="Gramene" id="PHT71515">
    <property type="protein sequence ID" value="PHT71515"/>
    <property type="gene ID" value="T459_26619"/>
</dbReference>
<organism evidence="3 4">
    <name type="scientific">Capsicum annuum</name>
    <name type="common">Capsicum pepper</name>
    <dbReference type="NCBI Taxonomy" id="4072"/>
    <lineage>
        <taxon>Eukaryota</taxon>
        <taxon>Viridiplantae</taxon>
        <taxon>Streptophyta</taxon>
        <taxon>Embryophyta</taxon>
        <taxon>Tracheophyta</taxon>
        <taxon>Spermatophyta</taxon>
        <taxon>Magnoliopsida</taxon>
        <taxon>eudicotyledons</taxon>
        <taxon>Gunneridae</taxon>
        <taxon>Pentapetalae</taxon>
        <taxon>asterids</taxon>
        <taxon>lamiids</taxon>
        <taxon>Solanales</taxon>
        <taxon>Solanaceae</taxon>
        <taxon>Solanoideae</taxon>
        <taxon>Capsiceae</taxon>
        <taxon>Capsicum</taxon>
    </lineage>
</organism>
<dbReference type="InterPro" id="IPR032675">
    <property type="entry name" value="LRR_dom_sf"/>
</dbReference>
<dbReference type="PANTHER" id="PTHR33463">
    <property type="entry name" value="NB-ARC DOMAIN-CONTAINING PROTEIN-RELATED"/>
    <property type="match status" value="1"/>
</dbReference>
<protein>
    <recommendedName>
        <fullName evidence="2">Disease resistance protein At4g27190-like leucine-rich repeats domain-containing protein</fullName>
    </recommendedName>
</protein>
<keyword evidence="4" id="KW-1185">Reference proteome</keyword>
<gene>
    <name evidence="3" type="ORF">T459_26619</name>
</gene>
<evidence type="ECO:0000259" key="2">
    <source>
        <dbReference type="Pfam" id="PF23247"/>
    </source>
</evidence>
<accession>A0A2G2YPB3</accession>
<comment type="caution">
    <text evidence="3">The sequence shown here is derived from an EMBL/GenBank/DDBJ whole genome shotgun (WGS) entry which is preliminary data.</text>
</comment>
<feature type="domain" description="Disease resistance protein At4g27190-like leucine-rich repeats" evidence="2">
    <location>
        <begin position="85"/>
        <end position="211"/>
    </location>
</feature>
<dbReference type="EMBL" id="AYRZ02000010">
    <property type="protein sequence ID" value="PHT71515.1"/>
    <property type="molecule type" value="Genomic_DNA"/>
</dbReference>
<keyword evidence="1" id="KW-0611">Plant defense</keyword>
<dbReference type="OMA" id="KVEINDC"/>
<sequence length="248" mass="28554">MTNEPLFPRLEELKLKLLPKLRHFFLTKRTLEFPFLRKVNIYDCPEMKIFVQHGSIEIIGGCLVGVLRICKVGKLVVSEVSCPNLETLEITEADNISAPCSHQLPTAYFSKLEALAVGNCCKLRNLMSPSVARGLLNLQALDIRDCQSMEEVITEDEQQGEEIMTIEPLFPRLETLELILLPKLRHFFLTKRPLEFPFLRKVDIYDCPEMKMFVQQEGSVSTPSLRSVNDDDRVKVDLNKWIQERFNS</sequence>
<dbReference type="AlphaFoldDB" id="A0A2G2YPB3"/>
<dbReference type="Pfam" id="PF23247">
    <property type="entry name" value="LRR_RPS2"/>
    <property type="match status" value="1"/>
</dbReference>
<evidence type="ECO:0000313" key="3">
    <source>
        <dbReference type="EMBL" id="PHT71515.1"/>
    </source>
</evidence>
<reference evidence="3 4" key="1">
    <citation type="journal article" date="2014" name="Nat. Genet.">
        <title>Genome sequence of the hot pepper provides insights into the evolution of pungency in Capsicum species.</title>
        <authorList>
            <person name="Kim S."/>
            <person name="Park M."/>
            <person name="Yeom S.I."/>
            <person name="Kim Y.M."/>
            <person name="Lee J.M."/>
            <person name="Lee H.A."/>
            <person name="Seo E."/>
            <person name="Choi J."/>
            <person name="Cheong K."/>
            <person name="Kim K.T."/>
            <person name="Jung K."/>
            <person name="Lee G.W."/>
            <person name="Oh S.K."/>
            <person name="Bae C."/>
            <person name="Kim S.B."/>
            <person name="Lee H.Y."/>
            <person name="Kim S.Y."/>
            <person name="Kim M.S."/>
            <person name="Kang B.C."/>
            <person name="Jo Y.D."/>
            <person name="Yang H.B."/>
            <person name="Jeong H.J."/>
            <person name="Kang W.H."/>
            <person name="Kwon J.K."/>
            <person name="Shin C."/>
            <person name="Lim J.Y."/>
            <person name="Park J.H."/>
            <person name="Huh J.H."/>
            <person name="Kim J.S."/>
            <person name="Kim B.D."/>
            <person name="Cohen O."/>
            <person name="Paran I."/>
            <person name="Suh M.C."/>
            <person name="Lee S.B."/>
            <person name="Kim Y.K."/>
            <person name="Shin Y."/>
            <person name="Noh S.J."/>
            <person name="Park J."/>
            <person name="Seo Y.S."/>
            <person name="Kwon S.Y."/>
            <person name="Kim H.A."/>
            <person name="Park J.M."/>
            <person name="Kim H.J."/>
            <person name="Choi S.B."/>
            <person name="Bosland P.W."/>
            <person name="Reeves G."/>
            <person name="Jo S.H."/>
            <person name="Lee B.W."/>
            <person name="Cho H.T."/>
            <person name="Choi H.S."/>
            <person name="Lee M.S."/>
            <person name="Yu Y."/>
            <person name="Do Choi Y."/>
            <person name="Park B.S."/>
            <person name="van Deynze A."/>
            <person name="Ashrafi H."/>
            <person name="Hill T."/>
            <person name="Kim W.T."/>
            <person name="Pai H.S."/>
            <person name="Ahn H.K."/>
            <person name="Yeam I."/>
            <person name="Giovannoni J.J."/>
            <person name="Rose J.K."/>
            <person name="Sorensen I."/>
            <person name="Lee S.J."/>
            <person name="Kim R.W."/>
            <person name="Choi I.Y."/>
            <person name="Choi B.S."/>
            <person name="Lim J.S."/>
            <person name="Lee Y.H."/>
            <person name="Choi D."/>
        </authorList>
    </citation>
    <scope>NUCLEOTIDE SEQUENCE [LARGE SCALE GENOMIC DNA]</scope>
    <source>
        <strain evidence="4">cv. CM334</strain>
    </source>
</reference>
<dbReference type="InterPro" id="IPR050905">
    <property type="entry name" value="Plant_NBS-LRR"/>
</dbReference>
<dbReference type="InterPro" id="IPR057135">
    <property type="entry name" value="At4g27190-like_LRR"/>
</dbReference>
<name>A0A2G2YPB3_CAPAN</name>
<evidence type="ECO:0000256" key="1">
    <source>
        <dbReference type="ARBA" id="ARBA00022821"/>
    </source>
</evidence>